<feature type="non-terminal residue" evidence="3">
    <location>
        <position position="692"/>
    </location>
</feature>
<gene>
    <name evidence="3" type="ORF">JMJ55_06000</name>
</gene>
<dbReference type="Pfam" id="PF13517">
    <property type="entry name" value="FG-GAP_3"/>
    <property type="match status" value="1"/>
</dbReference>
<keyword evidence="1" id="KW-0732">Signal</keyword>
<proteinExistence type="predicted"/>
<dbReference type="Proteomes" id="UP000606490">
    <property type="component" value="Unassembled WGS sequence"/>
</dbReference>
<dbReference type="PANTHER" id="PTHR46580">
    <property type="entry name" value="SENSOR KINASE-RELATED"/>
    <property type="match status" value="1"/>
</dbReference>
<comment type="caution">
    <text evidence="3">The sequence shown here is derived from an EMBL/GenBank/DDBJ whole genome shotgun (WGS) entry which is preliminary data.</text>
</comment>
<name>A0ABS1V0U2_9PROT</name>
<dbReference type="Gene3D" id="2.60.40.2700">
    <property type="match status" value="2"/>
</dbReference>
<dbReference type="InterPro" id="IPR028994">
    <property type="entry name" value="Integrin_alpha_N"/>
</dbReference>
<evidence type="ECO:0000256" key="2">
    <source>
        <dbReference type="SAM" id="MobiDB-lite"/>
    </source>
</evidence>
<dbReference type="RefSeq" id="WP_202824604.1">
    <property type="nucleotide sequence ID" value="NZ_JAEUXJ010000002.1"/>
</dbReference>
<protein>
    <submittedName>
        <fullName evidence="3">VCBS repeat-containing protein</fullName>
    </submittedName>
</protein>
<evidence type="ECO:0000256" key="1">
    <source>
        <dbReference type="ARBA" id="ARBA00022729"/>
    </source>
</evidence>
<evidence type="ECO:0000313" key="3">
    <source>
        <dbReference type="EMBL" id="MBL6454867.1"/>
    </source>
</evidence>
<dbReference type="EMBL" id="JAEUXJ010000002">
    <property type="protein sequence ID" value="MBL6454867.1"/>
    <property type="molecule type" value="Genomic_DNA"/>
</dbReference>
<dbReference type="SUPFAM" id="SSF69318">
    <property type="entry name" value="Integrin alpha N-terminal domain"/>
    <property type="match status" value="1"/>
</dbReference>
<keyword evidence="4" id="KW-1185">Reference proteome</keyword>
<organism evidence="3 4">
    <name type="scientific">Belnapia mucosa</name>
    <dbReference type="NCBI Taxonomy" id="2804532"/>
    <lineage>
        <taxon>Bacteria</taxon>
        <taxon>Pseudomonadati</taxon>
        <taxon>Pseudomonadota</taxon>
        <taxon>Alphaproteobacteria</taxon>
        <taxon>Acetobacterales</taxon>
        <taxon>Roseomonadaceae</taxon>
        <taxon>Belnapia</taxon>
    </lineage>
</organism>
<sequence length="692" mass="70428">MSVSAAPVLGGLNPLTVTEGDSPHAAASGLSVTGGASYGGGSVTFNLSDSRGSDQLRLVSAADGNASGAVSFDANGFVYLGNGTGRDIIGTVDGSQNGQNGHPLTVNFTGPIPNPSFENALAGWTIENQRVLLGSTVINGHVTPGDVTDPPNTSGDADGASMSFDHEVSTSEYTNGLNSLRLFNNGGTDNGYDVVHGPYAYSGTFESMAGDVLRFDWKAEGGTDAYDAFGYLMNADTGESVVVLNQTGADPSGVTPWTTATVTVPKDGNWFFVFVAGTWDATGGQAVGGSLFIDNFKIVNALVTDSVVQAVANQVTYESATDAALPSRTLTVSVTDGGGTMQTANAALVVTNIEDAPTGGLAVAGTAKQGEVLTAPGDIVDPDGFDPSAVARQWQRQGTDGDWINIAGATGTTYTLTEPDVTHAIRVVSSFTDAGGIAEQITSNPTASVENVNDAPTGGIGLSGTLKLGSVLTLSGDIGDLDDLGPITYHWERQNADGSWADTGATGTRYTLASADIGHGMRAVATYTDGHGTAEQVVSTNAAVTFAPGSYWGLAGAGDFAGDGKADILWHGQGGDVAVWQMNGSHATSGGVVGFSPGSYWSLAGTGDFDANGTSDILWRGQGGEVSVWQMNGTQISGGGPVDFNPGDYWSVAGTGDFNGNGTSDILWRGHGGEVSIWQMNGNQISGGGSVD</sequence>
<dbReference type="InterPro" id="IPR013517">
    <property type="entry name" value="FG-GAP"/>
</dbReference>
<accession>A0ABS1V0U2</accession>
<feature type="region of interest" description="Disordered" evidence="2">
    <location>
        <begin position="142"/>
        <end position="163"/>
    </location>
</feature>
<evidence type="ECO:0000313" key="4">
    <source>
        <dbReference type="Proteomes" id="UP000606490"/>
    </source>
</evidence>
<reference evidence="3 4" key="1">
    <citation type="submission" date="2021-01" db="EMBL/GenBank/DDBJ databases">
        <title>Belnapia mucosa sp. nov. and Belnapia arida sp. nov., isolated from the Tabernas Desert (Almeria, Spain).</title>
        <authorList>
            <person name="Molina-Menor E."/>
            <person name="Vidal-Verdu A."/>
            <person name="Calonge A."/>
            <person name="Satari L."/>
            <person name="Pereto Magraner J."/>
            <person name="Porcar Miralles M."/>
        </authorList>
    </citation>
    <scope>NUCLEOTIDE SEQUENCE [LARGE SCALE GENOMIC DNA]</scope>
    <source>
        <strain evidence="3 4">T6</strain>
    </source>
</reference>